<name>A0A7R8YRL2_HERIL</name>
<feature type="domain" description="C2H2-type" evidence="3">
    <location>
        <begin position="70"/>
        <end position="92"/>
    </location>
</feature>
<keyword evidence="1" id="KW-0862">Zinc</keyword>
<feature type="compositionally biased region" description="Acidic residues" evidence="2">
    <location>
        <begin position="386"/>
        <end position="402"/>
    </location>
</feature>
<dbReference type="PANTHER" id="PTHR13309:SF0">
    <property type="entry name" value="FMR1-INTERACTING PROTEIN NUFIP1"/>
    <property type="match status" value="1"/>
</dbReference>
<dbReference type="InterPro" id="IPR039136">
    <property type="entry name" value="NUFIP1-like"/>
</dbReference>
<keyword evidence="1" id="KW-0479">Metal-binding</keyword>
<evidence type="ECO:0000256" key="1">
    <source>
        <dbReference type="PROSITE-ProRule" id="PRU00042"/>
    </source>
</evidence>
<keyword evidence="1" id="KW-0863">Zinc-finger</keyword>
<protein>
    <recommendedName>
        <fullName evidence="3">C2H2-type domain-containing protein</fullName>
    </recommendedName>
</protein>
<dbReference type="FunCoup" id="A0A7R8YRL2">
    <property type="interactions" value="2007"/>
</dbReference>
<sequence length="510" mass="59071">MDPNVFRFPAPYSGMNFPKERAPPYMTSEGLLMPAHMQPPPMYGPRGSTIPPKFLPKHGRKNFHQQKREFYCETCDYDFKSQIDLERHISEHQQCGVDGCSFIGHPRILPKHIEQQHKSGLYDKLKNVTTPEEIEKWKEERRKRYPTQANVALRQQAQEERLKRGERLEGNKSRFGRRDDREKCRTHEKPNNEKNKKRRRVRKRRHEEKSEVRSGVQDQVPEKDDSEDDCVIKKFKGTSTLPEYSRPEVKKKKPKNALSCLAGLYGSDSDASSTVETEDEVESESKNVANVNTPTAESPTNQCNISSDEDDHIENPTELLDILSCKQNVSFPANDKEQKDVSPEEMVNDNLSKVENHLHSTNPDSGIDEANSPKSKEHIQLKDSVQDPEPEQSDSDDQQEEVPFEKTVETFDENEVEPNNEDAKEETTDKKSRKRTRRRKAQNGDEQPGNSTTKKQKRQSGLDYSKLRYRRQNTMLEKLLQPDIIHERNVLLQCVRYVVQNNFFGIGQPK</sequence>
<dbReference type="InterPro" id="IPR019496">
    <property type="entry name" value="NUFIP1_cons_dom"/>
</dbReference>
<dbReference type="GO" id="GO:0003723">
    <property type="term" value="F:RNA binding"/>
    <property type="evidence" value="ECO:0007669"/>
    <property type="project" value="InterPro"/>
</dbReference>
<dbReference type="PANTHER" id="PTHR13309">
    <property type="entry name" value="NUCLEAR FRAGILE X MENTAL RETARDATION PROTEIN INTERACTING PROTEIN 1"/>
    <property type="match status" value="1"/>
</dbReference>
<gene>
    <name evidence="4" type="ORF">HERILL_LOCUS2815</name>
</gene>
<dbReference type="PROSITE" id="PS50157">
    <property type="entry name" value="ZINC_FINGER_C2H2_2"/>
    <property type="match status" value="1"/>
</dbReference>
<dbReference type="EMBL" id="LR899009">
    <property type="protein sequence ID" value="CAD7079604.1"/>
    <property type="molecule type" value="Genomic_DNA"/>
</dbReference>
<dbReference type="OrthoDB" id="273070at2759"/>
<feature type="compositionally biased region" description="Acidic residues" evidence="2">
    <location>
        <begin position="410"/>
        <end position="420"/>
    </location>
</feature>
<feature type="compositionally biased region" description="Polar residues" evidence="2">
    <location>
        <begin position="286"/>
        <end position="306"/>
    </location>
</feature>
<dbReference type="Proteomes" id="UP000594454">
    <property type="component" value="Chromosome 1"/>
</dbReference>
<feature type="compositionally biased region" description="Basic residues" evidence="2">
    <location>
        <begin position="431"/>
        <end position="441"/>
    </location>
</feature>
<evidence type="ECO:0000259" key="3">
    <source>
        <dbReference type="PROSITE" id="PS50157"/>
    </source>
</evidence>
<evidence type="ECO:0000313" key="4">
    <source>
        <dbReference type="EMBL" id="CAD7079604.1"/>
    </source>
</evidence>
<evidence type="ECO:0000313" key="5">
    <source>
        <dbReference type="Proteomes" id="UP000594454"/>
    </source>
</evidence>
<dbReference type="InterPro" id="IPR013087">
    <property type="entry name" value="Znf_C2H2_type"/>
</dbReference>
<feature type="compositionally biased region" description="Basic and acidic residues" evidence="2">
    <location>
        <begin position="374"/>
        <end position="385"/>
    </location>
</feature>
<evidence type="ECO:0000256" key="2">
    <source>
        <dbReference type="SAM" id="MobiDB-lite"/>
    </source>
</evidence>
<feature type="compositionally biased region" description="Basic residues" evidence="2">
    <location>
        <begin position="195"/>
        <end position="206"/>
    </location>
</feature>
<feature type="compositionally biased region" description="Basic and acidic residues" evidence="2">
    <location>
        <begin position="159"/>
        <end position="194"/>
    </location>
</feature>
<keyword evidence="5" id="KW-1185">Reference proteome</keyword>
<feature type="region of interest" description="Disordered" evidence="2">
    <location>
        <begin position="331"/>
        <end position="466"/>
    </location>
</feature>
<organism evidence="4 5">
    <name type="scientific">Hermetia illucens</name>
    <name type="common">Black soldier fly</name>
    <dbReference type="NCBI Taxonomy" id="343691"/>
    <lineage>
        <taxon>Eukaryota</taxon>
        <taxon>Metazoa</taxon>
        <taxon>Ecdysozoa</taxon>
        <taxon>Arthropoda</taxon>
        <taxon>Hexapoda</taxon>
        <taxon>Insecta</taxon>
        <taxon>Pterygota</taxon>
        <taxon>Neoptera</taxon>
        <taxon>Endopterygota</taxon>
        <taxon>Diptera</taxon>
        <taxon>Brachycera</taxon>
        <taxon>Stratiomyomorpha</taxon>
        <taxon>Stratiomyidae</taxon>
        <taxon>Hermetiinae</taxon>
        <taxon>Hermetia</taxon>
    </lineage>
</organism>
<feature type="region of interest" description="Disordered" evidence="2">
    <location>
        <begin position="159"/>
        <end position="317"/>
    </location>
</feature>
<dbReference type="OMA" id="MTDYQHF"/>
<reference evidence="4 5" key="1">
    <citation type="submission" date="2020-11" db="EMBL/GenBank/DDBJ databases">
        <authorList>
            <person name="Wallbank WR R."/>
            <person name="Pardo Diaz C."/>
            <person name="Kozak K."/>
            <person name="Martin S."/>
            <person name="Jiggins C."/>
            <person name="Moest M."/>
            <person name="Warren A I."/>
            <person name="Generalovic N T."/>
            <person name="Byers J.R.P. K."/>
            <person name="Montejo-Kovacevich G."/>
            <person name="Yen C E."/>
        </authorList>
    </citation>
    <scope>NUCLEOTIDE SEQUENCE [LARGE SCALE GENOMIC DNA]</scope>
</reference>
<dbReference type="AlphaFoldDB" id="A0A7R8YRL2"/>
<dbReference type="InParanoid" id="A0A7R8YRL2"/>
<dbReference type="GO" id="GO:0000492">
    <property type="term" value="P:box C/D snoRNP assembly"/>
    <property type="evidence" value="ECO:0007669"/>
    <property type="project" value="TreeGrafter"/>
</dbReference>
<dbReference type="SMART" id="SM00355">
    <property type="entry name" value="ZnF_C2H2"/>
    <property type="match status" value="2"/>
</dbReference>
<dbReference type="PROSITE" id="PS00028">
    <property type="entry name" value="ZINC_FINGER_C2H2_1"/>
    <property type="match status" value="1"/>
</dbReference>
<proteinExistence type="predicted"/>
<accession>A0A7R8YRL2</accession>
<feature type="compositionally biased region" description="Basic and acidic residues" evidence="2">
    <location>
        <begin position="421"/>
        <end position="430"/>
    </location>
</feature>
<dbReference type="Pfam" id="PF10453">
    <property type="entry name" value="NUFIP1"/>
    <property type="match status" value="1"/>
</dbReference>
<dbReference type="GO" id="GO:0008270">
    <property type="term" value="F:zinc ion binding"/>
    <property type="evidence" value="ECO:0007669"/>
    <property type="project" value="UniProtKB-KW"/>
</dbReference>
<dbReference type="GO" id="GO:0005634">
    <property type="term" value="C:nucleus"/>
    <property type="evidence" value="ECO:0007669"/>
    <property type="project" value="TreeGrafter"/>
</dbReference>
<feature type="compositionally biased region" description="Polar residues" evidence="2">
    <location>
        <begin position="444"/>
        <end position="453"/>
    </location>
</feature>